<dbReference type="EMBL" id="CP003378">
    <property type="protein sequence ID" value="AFZ69838.1"/>
    <property type="molecule type" value="Genomic_DNA"/>
</dbReference>
<keyword evidence="12" id="KW-1185">Reference proteome</keyword>
<dbReference type="GO" id="GO:0070651">
    <property type="term" value="P:nonfunctional rRNA decay"/>
    <property type="evidence" value="ECO:0007669"/>
    <property type="project" value="TreeGrafter"/>
</dbReference>
<comment type="subcellular location">
    <subcellularLocation>
        <location evidence="2 9">Cytoplasm</location>
    </subcellularLocation>
</comment>
<evidence type="ECO:0000256" key="6">
    <source>
        <dbReference type="ARBA" id="ARBA00022723"/>
    </source>
</evidence>
<dbReference type="Pfam" id="PF26356">
    <property type="entry name" value="Pelota_N"/>
    <property type="match status" value="1"/>
</dbReference>
<protein>
    <recommendedName>
        <fullName evidence="9">Protein pelota homolog</fullName>
        <ecNumber evidence="9">3.1.-.-</ecNumber>
    </recommendedName>
</protein>
<dbReference type="PANTHER" id="PTHR10853">
    <property type="entry name" value="PELOTA"/>
    <property type="match status" value="1"/>
</dbReference>
<dbReference type="PANTHER" id="PTHR10853:SF0">
    <property type="entry name" value="PROTEIN PELOTA HOMOLOG"/>
    <property type="match status" value="1"/>
</dbReference>
<dbReference type="InterPro" id="IPR058547">
    <property type="entry name" value="Pelota_N"/>
</dbReference>
<dbReference type="Proteomes" id="UP000010469">
    <property type="component" value="Chromosome"/>
</dbReference>
<evidence type="ECO:0000256" key="9">
    <source>
        <dbReference type="HAMAP-Rule" id="MF_01853"/>
    </source>
</evidence>
<dbReference type="GO" id="GO:0016787">
    <property type="term" value="F:hydrolase activity"/>
    <property type="evidence" value="ECO:0007669"/>
    <property type="project" value="UniProtKB-KW"/>
</dbReference>
<dbReference type="GO" id="GO:0070966">
    <property type="term" value="P:nuclear-transcribed mRNA catabolic process, no-go decay"/>
    <property type="evidence" value="ECO:0007669"/>
    <property type="project" value="InterPro"/>
</dbReference>
<dbReference type="Pfam" id="PF03465">
    <property type="entry name" value="eRF1_3"/>
    <property type="match status" value="1"/>
</dbReference>
<dbReference type="GO" id="GO:0004519">
    <property type="term" value="F:endonuclease activity"/>
    <property type="evidence" value="ECO:0007669"/>
    <property type="project" value="UniProtKB-UniRule"/>
</dbReference>
<dbReference type="EC" id="3.1.-.-" evidence="9"/>
<evidence type="ECO:0000256" key="7">
    <source>
        <dbReference type="ARBA" id="ARBA00022759"/>
    </source>
</evidence>
<dbReference type="InterPro" id="IPR004405">
    <property type="entry name" value="TF_pelota"/>
</dbReference>
<dbReference type="GO" id="GO:0046872">
    <property type="term" value="F:metal ion binding"/>
    <property type="evidence" value="ECO:0007669"/>
    <property type="project" value="UniProtKB-UniRule"/>
</dbReference>
<comment type="subunit">
    <text evidence="9">Monomer.</text>
</comment>
<dbReference type="InParanoid" id="L0A7J0"/>
<dbReference type="SUPFAM" id="SSF55315">
    <property type="entry name" value="L30e-like"/>
    <property type="match status" value="1"/>
</dbReference>
<keyword evidence="8 9" id="KW-0378">Hydrolase</keyword>
<dbReference type="AlphaFoldDB" id="L0A7J0"/>
<keyword evidence="7 9" id="KW-0255">Endonuclease</keyword>
<evidence type="ECO:0000256" key="3">
    <source>
        <dbReference type="ARBA" id="ARBA00009504"/>
    </source>
</evidence>
<dbReference type="Gene3D" id="3.30.1330.30">
    <property type="match status" value="1"/>
</dbReference>
<gene>
    <name evidence="9" type="primary">pelA</name>
    <name evidence="11" type="ordered locus">Calag_0046</name>
</gene>
<dbReference type="GO" id="GO:0032790">
    <property type="term" value="P:ribosome disassembly"/>
    <property type="evidence" value="ECO:0007669"/>
    <property type="project" value="TreeGrafter"/>
</dbReference>
<organism evidence="11 12">
    <name type="scientific">Caldisphaera lagunensis (strain DSM 15908 / JCM 11604 / ANMR 0165 / IC-154)</name>
    <dbReference type="NCBI Taxonomy" id="1056495"/>
    <lineage>
        <taxon>Archaea</taxon>
        <taxon>Thermoproteota</taxon>
        <taxon>Thermoprotei</taxon>
        <taxon>Acidilobales</taxon>
        <taxon>Caldisphaeraceae</taxon>
        <taxon>Caldisphaera</taxon>
    </lineage>
</organism>
<sequence length="353" mass="40128">MKIEVEKNKEQIKIIPESEEDLWNLMLILKKGDYIYTKVFRDVSMKNSKRKERKPIDIKLKLENAEFQPLTGKLRIFGTIEEGPEQFGVKGRHQSGYISLGQEIIIERKEWDEKTLNKLKSSGPKGKALIIALDYDEYAISLITSLGVYNLESSSFYFSGKEDPNRENEIESALNDLVNRIIGYLSKERANVLIIAGPGNLKEILYDKIKKIVNNIKIIIDNVSNGGIAGINEVLRRDTIIEVLKEFSSIKAQEIVNEFMMLAAKDKEMIAYTLNEVYNVSKLGAISKLVILDKLIYSIDDKERTMAQEIIENAEKYRADVVIATEDSLVSPTLSNLGGVIAILRYKLPKKNY</sequence>
<evidence type="ECO:0000256" key="1">
    <source>
        <dbReference type="ARBA" id="ARBA00001968"/>
    </source>
</evidence>
<keyword evidence="4 9" id="KW-0963">Cytoplasm</keyword>
<reference evidence="12" key="1">
    <citation type="submission" date="2012-03" db="EMBL/GenBank/DDBJ databases">
        <title>Complete genome of Caldisphaera lagunensis DSM 15908.</title>
        <authorList>
            <person name="Lucas S."/>
            <person name="Copeland A."/>
            <person name="Lapidus A."/>
            <person name="Glavina del Rio T."/>
            <person name="Dalin E."/>
            <person name="Tice H."/>
            <person name="Bruce D."/>
            <person name="Goodwin L."/>
            <person name="Pitluck S."/>
            <person name="Peters L."/>
            <person name="Mikhailova N."/>
            <person name="Teshima H."/>
            <person name="Kyrpides N."/>
            <person name="Mavromatis K."/>
            <person name="Ivanova N."/>
            <person name="Brettin T."/>
            <person name="Detter J.C."/>
            <person name="Han C."/>
            <person name="Larimer F."/>
            <person name="Land M."/>
            <person name="Hauser L."/>
            <person name="Markowitz V."/>
            <person name="Cheng J.-F."/>
            <person name="Hugenholtz P."/>
            <person name="Woyke T."/>
            <person name="Wu D."/>
            <person name="Spring S."/>
            <person name="Schroeder M."/>
            <person name="Brambilla E."/>
            <person name="Klenk H.-P."/>
            <person name="Eisen J.A."/>
        </authorList>
    </citation>
    <scope>NUCLEOTIDE SEQUENCE [LARGE SCALE GENOMIC DNA]</scope>
    <source>
        <strain evidence="12">DSM 15908 / JCM 11604 / IC-154</strain>
    </source>
</reference>
<comment type="cofactor">
    <cofactor evidence="1 9">
        <name>a divalent metal cation</name>
        <dbReference type="ChEBI" id="CHEBI:60240"/>
    </cofactor>
</comment>
<comment type="function">
    <text evidence="9">May function in recognizing stalled ribosomes, interact with stem-loop structures in stalled mRNA molecules, and effect endonucleolytic cleavage of the mRNA. May play a role in the release non-functional ribosomes and degradation of damaged mRNAs. Has endoribonuclease activity.</text>
</comment>
<evidence type="ECO:0000256" key="4">
    <source>
        <dbReference type="ARBA" id="ARBA00022490"/>
    </source>
</evidence>
<dbReference type="InterPro" id="IPR038069">
    <property type="entry name" value="Pelota/DOM34_N"/>
</dbReference>
<dbReference type="Gene3D" id="2.30.30.870">
    <property type="entry name" value="Pelota, domain A"/>
    <property type="match status" value="1"/>
</dbReference>
<dbReference type="Gene3D" id="3.30.420.60">
    <property type="entry name" value="eRF1 domain 2"/>
    <property type="match status" value="1"/>
</dbReference>
<keyword evidence="6 9" id="KW-0479">Metal-binding</keyword>
<dbReference type="OrthoDB" id="31300at2157"/>
<keyword evidence="5 9" id="KW-0540">Nuclease</keyword>
<dbReference type="FunCoup" id="L0A7J0">
    <property type="interactions" value="110"/>
</dbReference>
<dbReference type="eggNOG" id="arCOG01741">
    <property type="taxonomic scope" value="Archaea"/>
</dbReference>
<proteinExistence type="inferred from homology"/>
<comment type="domain">
    <text evidence="9">The N-terminal domain has the RNA-binding Sm fold. It harbors the endoribonuclease activity.</text>
</comment>
<dbReference type="HOGENOM" id="CLU_023334_0_0_2"/>
<dbReference type="SUPFAM" id="SSF159065">
    <property type="entry name" value="Dom34/Pelota N-terminal domain-like"/>
    <property type="match status" value="1"/>
</dbReference>
<evidence type="ECO:0000259" key="10">
    <source>
        <dbReference type="SMART" id="SM01194"/>
    </source>
</evidence>
<dbReference type="InterPro" id="IPR005140">
    <property type="entry name" value="eRF1_Pelota-like_N"/>
</dbReference>
<evidence type="ECO:0000256" key="5">
    <source>
        <dbReference type="ARBA" id="ARBA00022722"/>
    </source>
</evidence>
<dbReference type="SMART" id="SM01194">
    <property type="entry name" value="eRF1_1"/>
    <property type="match status" value="1"/>
</dbReference>
<feature type="domain" description="eRF1/Pelota-like N-terminal" evidence="10">
    <location>
        <begin position="1"/>
        <end position="124"/>
    </location>
</feature>
<name>L0A7J0_CALLD</name>
<dbReference type="InterPro" id="IPR029064">
    <property type="entry name" value="Ribosomal_eL30-like_sf"/>
</dbReference>
<evidence type="ECO:0000256" key="2">
    <source>
        <dbReference type="ARBA" id="ARBA00004496"/>
    </source>
</evidence>
<evidence type="ECO:0000313" key="11">
    <source>
        <dbReference type="EMBL" id="AFZ69838.1"/>
    </source>
</evidence>
<accession>L0A7J0</accession>
<evidence type="ECO:0000313" key="12">
    <source>
        <dbReference type="Proteomes" id="UP000010469"/>
    </source>
</evidence>
<dbReference type="GO" id="GO:0071025">
    <property type="term" value="P:RNA surveillance"/>
    <property type="evidence" value="ECO:0007669"/>
    <property type="project" value="InterPro"/>
</dbReference>
<dbReference type="STRING" id="1056495.Calag_0046"/>
<dbReference type="GeneID" id="14211306"/>
<dbReference type="RefSeq" id="WP_015231736.1">
    <property type="nucleotide sequence ID" value="NC_019791.1"/>
</dbReference>
<dbReference type="GO" id="GO:0005737">
    <property type="term" value="C:cytoplasm"/>
    <property type="evidence" value="ECO:0007669"/>
    <property type="project" value="UniProtKB-SubCell"/>
</dbReference>
<comment type="similarity">
    <text evidence="3 9">Belongs to the eukaryotic release factor 1 family. Pelota subfamily.</text>
</comment>
<dbReference type="KEGG" id="clg:Calag_0046"/>
<dbReference type="GO" id="GO:0070481">
    <property type="term" value="P:nuclear-transcribed mRNA catabolic process, non-stop decay"/>
    <property type="evidence" value="ECO:0007669"/>
    <property type="project" value="InterPro"/>
</dbReference>
<dbReference type="SUPFAM" id="SSF53137">
    <property type="entry name" value="Translational machinery components"/>
    <property type="match status" value="1"/>
</dbReference>
<dbReference type="InterPro" id="IPR005142">
    <property type="entry name" value="eRF1_3"/>
</dbReference>
<dbReference type="HAMAP" id="MF_01853">
    <property type="entry name" value="PelO"/>
    <property type="match status" value="1"/>
</dbReference>
<dbReference type="InterPro" id="IPR042226">
    <property type="entry name" value="eFR1_2_sf"/>
</dbReference>
<dbReference type="InterPro" id="IPR023521">
    <property type="entry name" value="Pelota_arc"/>
</dbReference>
<evidence type="ECO:0000256" key="8">
    <source>
        <dbReference type="ARBA" id="ARBA00022801"/>
    </source>
</evidence>